<comment type="subcellular location">
    <subcellularLocation>
        <location evidence="1">Membrane</location>
        <topology evidence="1">Multi-pass membrane protein</topology>
    </subcellularLocation>
</comment>
<organism evidence="6 7">
    <name type="scientific">Vibrio qinghaiensis</name>
    <dbReference type="NCBI Taxonomy" id="2025808"/>
    <lineage>
        <taxon>Bacteria</taxon>
        <taxon>Pseudomonadati</taxon>
        <taxon>Pseudomonadota</taxon>
        <taxon>Gammaproteobacteria</taxon>
        <taxon>Vibrionales</taxon>
        <taxon>Vibrionaceae</taxon>
        <taxon>Vibrio</taxon>
    </lineage>
</organism>
<dbReference type="Pfam" id="PF03595">
    <property type="entry name" value="SLAC1"/>
    <property type="match status" value="1"/>
</dbReference>
<evidence type="ECO:0000256" key="4">
    <source>
        <dbReference type="ARBA" id="ARBA00023136"/>
    </source>
</evidence>
<feature type="transmembrane region" description="Helical" evidence="5">
    <location>
        <begin position="259"/>
        <end position="277"/>
    </location>
</feature>
<sequence>MMTWSLSLNWKRLIQVQGTPPSQAALALGVISLGHAWALYIPSIGLVIRPYLALSGALLLLPVLLKYLTSFKTFMEDIRHPLSGSLMAPMSMALLILSDYLALISPLIAYPIWFAALLLHFTMMLLFFSFQAMNFKINHIVPSWFLYPVGLISSSLAGTQFGHTVFSETLVSVCIAIYFFMLPLVLYRLVFAGMLPKRARPTLAIMAAPINLTLATYLVNFPHPDPILTGALAGIAITMTLLIYLCYIRLLRLKFQPSIAAVTFPSVISAIAMHRLTTFFEGQYPQWHWLHQFGLFELIIATFLVVWVSIGYIKMYWPELFTNK</sequence>
<accession>A0A223N387</accession>
<evidence type="ECO:0000256" key="3">
    <source>
        <dbReference type="ARBA" id="ARBA00022989"/>
    </source>
</evidence>
<keyword evidence="4 5" id="KW-0472">Membrane</keyword>
<dbReference type="CDD" id="cd09325">
    <property type="entry name" value="TDT_C4-dicarb_trans"/>
    <property type="match status" value="1"/>
</dbReference>
<dbReference type="InterPro" id="IPR004695">
    <property type="entry name" value="SLAC1/Mae1/Ssu1/TehA"/>
</dbReference>
<dbReference type="GO" id="GO:0046583">
    <property type="term" value="F:monoatomic cation efflux transmembrane transporter activity"/>
    <property type="evidence" value="ECO:0007669"/>
    <property type="project" value="TreeGrafter"/>
</dbReference>
<keyword evidence="3 5" id="KW-1133">Transmembrane helix</keyword>
<dbReference type="PANTHER" id="PTHR37955">
    <property type="entry name" value="TELLURITE RESISTANCE PROTEIN TEHA"/>
    <property type="match status" value="1"/>
</dbReference>
<evidence type="ECO:0000256" key="2">
    <source>
        <dbReference type="ARBA" id="ARBA00022692"/>
    </source>
</evidence>
<dbReference type="InterPro" id="IPR052951">
    <property type="entry name" value="Tellurite_res_ion_channel"/>
</dbReference>
<dbReference type="Proteomes" id="UP000215148">
    <property type="component" value="Chromosome 2"/>
</dbReference>
<dbReference type="RefSeq" id="WP_094501811.1">
    <property type="nucleotide sequence ID" value="NZ_CAWNHI010000002.1"/>
</dbReference>
<feature type="transmembrane region" description="Helical" evidence="5">
    <location>
        <begin position="203"/>
        <end position="221"/>
    </location>
</feature>
<feature type="transmembrane region" description="Helical" evidence="5">
    <location>
        <begin position="227"/>
        <end position="247"/>
    </location>
</feature>
<gene>
    <name evidence="6" type="ORF">CCZ37_17725</name>
</gene>
<proteinExistence type="predicted"/>
<feature type="transmembrane region" description="Helical" evidence="5">
    <location>
        <begin position="86"/>
        <end position="104"/>
    </location>
</feature>
<evidence type="ECO:0000313" key="6">
    <source>
        <dbReference type="EMBL" id="ASU24287.1"/>
    </source>
</evidence>
<dbReference type="PANTHER" id="PTHR37955:SF1">
    <property type="entry name" value="DEP DOMAIN-CONTAINING PROTEIN"/>
    <property type="match status" value="1"/>
</dbReference>
<evidence type="ECO:0000256" key="1">
    <source>
        <dbReference type="ARBA" id="ARBA00004141"/>
    </source>
</evidence>
<dbReference type="InterPro" id="IPR038665">
    <property type="entry name" value="Voltage-dep_anion_channel_sf"/>
</dbReference>
<feature type="transmembrane region" description="Helical" evidence="5">
    <location>
        <begin position="144"/>
        <end position="163"/>
    </location>
</feature>
<dbReference type="AlphaFoldDB" id="A0A223N387"/>
<name>A0A223N387_9VIBR</name>
<evidence type="ECO:0000313" key="7">
    <source>
        <dbReference type="Proteomes" id="UP000215148"/>
    </source>
</evidence>
<dbReference type="GO" id="GO:0005886">
    <property type="term" value="C:plasma membrane"/>
    <property type="evidence" value="ECO:0007669"/>
    <property type="project" value="TreeGrafter"/>
</dbReference>
<dbReference type="EMBL" id="CP022742">
    <property type="protein sequence ID" value="ASU24287.1"/>
    <property type="molecule type" value="Genomic_DNA"/>
</dbReference>
<protein>
    <submittedName>
        <fullName evidence="6">Tellurium resistance protein</fullName>
    </submittedName>
</protein>
<feature type="transmembrane region" description="Helical" evidence="5">
    <location>
        <begin position="169"/>
        <end position="191"/>
    </location>
</feature>
<reference evidence="6 7" key="1">
    <citation type="submission" date="2017-08" db="EMBL/GenBank/DDBJ databases">
        <title>The Vibrio qinghaiensis sp.-Q67 is a luminous bacteria isolated firstly from Qinghai lake, Qinghai province, China, which has been proved to be very sensitive to detect environmental and food pollutants. Therefore, complete genome analysis of V. qinghaiensis sp.-Q67 highlights the potential application of this strain on detection of hazards in the contaminated environments.</title>
        <authorList>
            <person name="Gong L."/>
        </authorList>
    </citation>
    <scope>NUCLEOTIDE SEQUENCE [LARGE SCALE GENOMIC DNA]</scope>
    <source>
        <strain evidence="6 7">Q67</strain>
    </source>
</reference>
<dbReference type="KEGG" id="vqi:CCZ37_17725"/>
<dbReference type="Gene3D" id="1.50.10.150">
    <property type="entry name" value="Voltage-dependent anion channel"/>
    <property type="match status" value="1"/>
</dbReference>
<keyword evidence="2 5" id="KW-0812">Transmembrane</keyword>
<feature type="transmembrane region" description="Helical" evidence="5">
    <location>
        <begin position="289"/>
        <end position="313"/>
    </location>
</feature>
<evidence type="ECO:0000256" key="5">
    <source>
        <dbReference type="SAM" id="Phobius"/>
    </source>
</evidence>
<feature type="transmembrane region" description="Helical" evidence="5">
    <location>
        <begin position="110"/>
        <end position="132"/>
    </location>
</feature>
<feature type="transmembrane region" description="Helical" evidence="5">
    <location>
        <begin position="46"/>
        <end position="65"/>
    </location>
</feature>
<keyword evidence="7" id="KW-1185">Reference proteome</keyword>